<name>A0A445C0L0_ARAHY</name>
<evidence type="ECO:0000313" key="2">
    <source>
        <dbReference type="Proteomes" id="UP000289738"/>
    </source>
</evidence>
<sequence length="383" mass="42956">MSVASKLCLLSSSWGCIERCRVFSAHTYYYPMLNCNSVNSANDELFQRGLRFRVEAANSNANAISYSSDSHSFDPDLHSVLELATESELCEIESILFGPSYLSPLLKSITSSNRVEDVERTMIGIDLQQRQHFIAALESRFFFLAADARSTLRGWRPSYRSVLLQLRKKLNITCSTKLSTEDLELEIFLHLLHCNSGKESEDYLGLLDISTTSDGQSSLQGGLSQWKVQSLAALKVGAQDLRSIILKGGGAFTLAKIYQLLAGKLSGKVLAEAANYQIKKELIKKGGQLAITNLESRAALLAAKQVPYIIAQIGIASNFMRFLYRNRRFDRFSNMWGHKFTLRNHICLVLILQHEIRSSIINRLSEGNKDRTFDMLAIETLIP</sequence>
<protein>
    <submittedName>
        <fullName evidence="1">Uncharacterized protein</fullName>
    </submittedName>
</protein>
<accession>A0A445C0L0</accession>
<evidence type="ECO:0000313" key="1">
    <source>
        <dbReference type="EMBL" id="RYR44421.1"/>
    </source>
</evidence>
<dbReference type="Proteomes" id="UP000289738">
    <property type="component" value="Chromosome A08"/>
</dbReference>
<reference evidence="1 2" key="1">
    <citation type="submission" date="2019-01" db="EMBL/GenBank/DDBJ databases">
        <title>Sequencing of cultivated peanut Arachis hypogaea provides insights into genome evolution and oil improvement.</title>
        <authorList>
            <person name="Chen X."/>
        </authorList>
    </citation>
    <scope>NUCLEOTIDE SEQUENCE [LARGE SCALE GENOMIC DNA]</scope>
    <source>
        <strain evidence="2">cv. Fuhuasheng</strain>
        <tissue evidence="1">Leaves</tissue>
    </source>
</reference>
<organism evidence="1 2">
    <name type="scientific">Arachis hypogaea</name>
    <name type="common">Peanut</name>
    <dbReference type="NCBI Taxonomy" id="3818"/>
    <lineage>
        <taxon>Eukaryota</taxon>
        <taxon>Viridiplantae</taxon>
        <taxon>Streptophyta</taxon>
        <taxon>Embryophyta</taxon>
        <taxon>Tracheophyta</taxon>
        <taxon>Spermatophyta</taxon>
        <taxon>Magnoliopsida</taxon>
        <taxon>eudicotyledons</taxon>
        <taxon>Gunneridae</taxon>
        <taxon>Pentapetalae</taxon>
        <taxon>rosids</taxon>
        <taxon>fabids</taxon>
        <taxon>Fabales</taxon>
        <taxon>Fabaceae</taxon>
        <taxon>Papilionoideae</taxon>
        <taxon>50 kb inversion clade</taxon>
        <taxon>dalbergioids sensu lato</taxon>
        <taxon>Dalbergieae</taxon>
        <taxon>Pterocarpus clade</taxon>
        <taxon>Arachis</taxon>
    </lineage>
</organism>
<dbReference type="EMBL" id="SDMP01000008">
    <property type="protein sequence ID" value="RYR44421.1"/>
    <property type="molecule type" value="Genomic_DNA"/>
</dbReference>
<dbReference type="STRING" id="3818.A0A445C0L0"/>
<dbReference type="AlphaFoldDB" id="A0A445C0L0"/>
<dbReference type="PANTHER" id="PTHR37203">
    <property type="match status" value="1"/>
</dbReference>
<comment type="caution">
    <text evidence="1">The sequence shown here is derived from an EMBL/GenBank/DDBJ whole genome shotgun (WGS) entry which is preliminary data.</text>
</comment>
<keyword evidence="2" id="KW-1185">Reference proteome</keyword>
<gene>
    <name evidence="1" type="ORF">Ahy_A08g040751</name>
</gene>
<dbReference type="PANTHER" id="PTHR37203:SF3">
    <property type="entry name" value="SLR0975 PROTEIN"/>
    <property type="match status" value="1"/>
</dbReference>
<proteinExistence type="predicted"/>